<dbReference type="EMBL" id="JBHTCM010000004">
    <property type="protein sequence ID" value="MFC7332134.1"/>
    <property type="molecule type" value="Genomic_DNA"/>
</dbReference>
<feature type="region of interest" description="Disordered" evidence="4">
    <location>
        <begin position="1"/>
        <end position="20"/>
    </location>
</feature>
<accession>A0ABW2KSZ7</accession>
<proteinExistence type="inferred from homology"/>
<dbReference type="PANTHER" id="PTHR12469">
    <property type="entry name" value="PROTEIN EMI5 HOMOLOG, MITOCHONDRIAL"/>
    <property type="match status" value="1"/>
</dbReference>
<dbReference type="InterPro" id="IPR036714">
    <property type="entry name" value="SDH_sf"/>
</dbReference>
<evidence type="ECO:0000313" key="6">
    <source>
        <dbReference type="Proteomes" id="UP001596456"/>
    </source>
</evidence>
<evidence type="ECO:0000256" key="2">
    <source>
        <dbReference type="ARBA" id="ARBA00019418"/>
    </source>
</evidence>
<dbReference type="PANTHER" id="PTHR12469:SF2">
    <property type="entry name" value="SUCCINATE DEHYDROGENASE ASSEMBLY FACTOR 2, MITOCHONDRIAL"/>
    <property type="match status" value="1"/>
</dbReference>
<comment type="similarity">
    <text evidence="1">Belongs to the SdhE FAD assembly factor family.</text>
</comment>
<reference evidence="6" key="1">
    <citation type="journal article" date="2019" name="Int. J. Syst. Evol. Microbiol.">
        <title>The Global Catalogue of Microorganisms (GCM) 10K type strain sequencing project: providing services to taxonomists for standard genome sequencing and annotation.</title>
        <authorList>
            <consortium name="The Broad Institute Genomics Platform"/>
            <consortium name="The Broad Institute Genome Sequencing Center for Infectious Disease"/>
            <person name="Wu L."/>
            <person name="Ma J."/>
        </authorList>
    </citation>
    <scope>NUCLEOTIDE SEQUENCE [LARGE SCALE GENOMIC DNA]</scope>
    <source>
        <strain evidence="6">CGMCC 1.16275</strain>
    </source>
</reference>
<comment type="caution">
    <text evidence="5">The sequence shown here is derived from an EMBL/GenBank/DDBJ whole genome shotgun (WGS) entry which is preliminary data.</text>
</comment>
<dbReference type="Pfam" id="PF03937">
    <property type="entry name" value="Sdh5"/>
    <property type="match status" value="1"/>
</dbReference>
<evidence type="ECO:0000313" key="5">
    <source>
        <dbReference type="EMBL" id="MFC7332134.1"/>
    </source>
</evidence>
<dbReference type="RefSeq" id="WP_377356349.1">
    <property type="nucleotide sequence ID" value="NZ_JBHTCM010000004.1"/>
</dbReference>
<protein>
    <recommendedName>
        <fullName evidence="2">FAD assembly factor SdhE</fullName>
    </recommendedName>
</protein>
<gene>
    <name evidence="5" type="ORF">ACFQPS_03095</name>
</gene>
<keyword evidence="3" id="KW-0143">Chaperone</keyword>
<evidence type="ECO:0000256" key="3">
    <source>
        <dbReference type="ARBA" id="ARBA00023186"/>
    </source>
</evidence>
<sequence length="105" mass="11438">MTRADTPPSSLDGLPLDGPTQEARVKRLKFRSGHRGTKELDILFGAFAARHLDGLSGAELDAFERLLDLPDPEVYDWIAGAAEPPAGPVGSLVARIRAFRFRPEV</sequence>
<evidence type="ECO:0000256" key="4">
    <source>
        <dbReference type="SAM" id="MobiDB-lite"/>
    </source>
</evidence>
<dbReference type="Proteomes" id="UP001596456">
    <property type="component" value="Unassembled WGS sequence"/>
</dbReference>
<dbReference type="InterPro" id="IPR005631">
    <property type="entry name" value="SDH"/>
</dbReference>
<keyword evidence="6" id="KW-1185">Reference proteome</keyword>
<dbReference type="SUPFAM" id="SSF109910">
    <property type="entry name" value="YgfY-like"/>
    <property type="match status" value="1"/>
</dbReference>
<organism evidence="5 6">
    <name type="scientific">Rhodocista pekingensis</name>
    <dbReference type="NCBI Taxonomy" id="201185"/>
    <lineage>
        <taxon>Bacteria</taxon>
        <taxon>Pseudomonadati</taxon>
        <taxon>Pseudomonadota</taxon>
        <taxon>Alphaproteobacteria</taxon>
        <taxon>Rhodospirillales</taxon>
        <taxon>Azospirillaceae</taxon>
        <taxon>Rhodocista</taxon>
    </lineage>
</organism>
<name>A0ABW2KSZ7_9PROT</name>
<evidence type="ECO:0000256" key="1">
    <source>
        <dbReference type="ARBA" id="ARBA00008571"/>
    </source>
</evidence>
<dbReference type="Gene3D" id="1.10.150.250">
    <property type="entry name" value="Flavinator of succinate dehydrogenase"/>
    <property type="match status" value="1"/>
</dbReference>